<feature type="region of interest" description="Disordered" evidence="1">
    <location>
        <begin position="151"/>
        <end position="183"/>
    </location>
</feature>
<accession>A0A9P6WUW7</accession>
<evidence type="ECO:0000256" key="1">
    <source>
        <dbReference type="SAM" id="MobiDB-lite"/>
    </source>
</evidence>
<comment type="caution">
    <text evidence="2">The sequence shown here is derived from an EMBL/GenBank/DDBJ whole genome shotgun (WGS) entry which is preliminary data.</text>
</comment>
<dbReference type="Proteomes" id="UP000716291">
    <property type="component" value="Unassembled WGS sequence"/>
</dbReference>
<evidence type="ECO:0000313" key="3">
    <source>
        <dbReference type="Proteomes" id="UP000716291"/>
    </source>
</evidence>
<evidence type="ECO:0000313" key="2">
    <source>
        <dbReference type="EMBL" id="KAG1289945.1"/>
    </source>
</evidence>
<organism evidence="2 3">
    <name type="scientific">Rhizopus oryzae</name>
    <name type="common">Mucormycosis agent</name>
    <name type="synonym">Rhizopus arrhizus var. delemar</name>
    <dbReference type="NCBI Taxonomy" id="64495"/>
    <lineage>
        <taxon>Eukaryota</taxon>
        <taxon>Fungi</taxon>
        <taxon>Fungi incertae sedis</taxon>
        <taxon>Mucoromycota</taxon>
        <taxon>Mucoromycotina</taxon>
        <taxon>Mucoromycetes</taxon>
        <taxon>Mucorales</taxon>
        <taxon>Mucorineae</taxon>
        <taxon>Rhizopodaceae</taxon>
        <taxon>Rhizopus</taxon>
    </lineage>
</organism>
<feature type="compositionally biased region" description="Basic and acidic residues" evidence="1">
    <location>
        <begin position="151"/>
        <end position="163"/>
    </location>
</feature>
<proteinExistence type="predicted"/>
<name>A0A9P6WUW7_RHIOR</name>
<keyword evidence="3" id="KW-1185">Reference proteome</keyword>
<gene>
    <name evidence="2" type="ORF">G6F64_013988</name>
</gene>
<protein>
    <submittedName>
        <fullName evidence="2">Uncharacterized protein</fullName>
    </submittedName>
</protein>
<dbReference type="AlphaFoldDB" id="A0A9P6WUW7"/>
<dbReference type="EMBL" id="JAANQT010006938">
    <property type="protein sequence ID" value="KAG1289945.1"/>
    <property type="molecule type" value="Genomic_DNA"/>
</dbReference>
<reference evidence="2" key="1">
    <citation type="journal article" date="2020" name="Microb. Genom.">
        <title>Genetic diversity of clinical and environmental Mucorales isolates obtained from an investigation of mucormycosis cases among solid organ transplant recipients.</title>
        <authorList>
            <person name="Nguyen M.H."/>
            <person name="Kaul D."/>
            <person name="Muto C."/>
            <person name="Cheng S.J."/>
            <person name="Richter R.A."/>
            <person name="Bruno V.M."/>
            <person name="Liu G."/>
            <person name="Beyhan S."/>
            <person name="Sundermann A.J."/>
            <person name="Mounaud S."/>
            <person name="Pasculle A.W."/>
            <person name="Nierman W.C."/>
            <person name="Driscoll E."/>
            <person name="Cumbie R."/>
            <person name="Clancy C.J."/>
            <person name="Dupont C.L."/>
        </authorList>
    </citation>
    <scope>NUCLEOTIDE SEQUENCE</scope>
    <source>
        <strain evidence="2">GL11</strain>
    </source>
</reference>
<sequence length="183" mass="19862">MNSAPSGTAIITTTAAIIDAVQASGQGAEYLSTINVDFKLISDMNKLVRLNPAKYHKSYFAYGVAKPTQAEIDDLERARSEAIRFAPIGQAFLDTYLSETDLNKAQALKKHAQANPMIMTSATNLFKRKKKEVPTGDDAFEIMIQASSLKKDKKVENNEDIHESNLAPSAVPTSLDTAANVGE</sequence>